<dbReference type="Pfam" id="PF00092">
    <property type="entry name" value="VWA"/>
    <property type="match status" value="1"/>
</dbReference>
<dbReference type="KEGG" id="bfo:118423002"/>
<dbReference type="InterPro" id="IPR002035">
    <property type="entry name" value="VWF_A"/>
</dbReference>
<gene>
    <name evidence="4" type="primary">LOC118423002</name>
</gene>
<dbReference type="PANTHER" id="PTHR24020">
    <property type="entry name" value="COLLAGEN ALPHA"/>
    <property type="match status" value="1"/>
</dbReference>
<dbReference type="AlphaFoldDB" id="A0A9J7N286"/>
<accession>A0A9J7N286</accession>
<evidence type="ECO:0000313" key="3">
    <source>
        <dbReference type="Proteomes" id="UP000001554"/>
    </source>
</evidence>
<dbReference type="InterPro" id="IPR050525">
    <property type="entry name" value="ECM_Assembly_Org"/>
</dbReference>
<evidence type="ECO:0000313" key="4">
    <source>
        <dbReference type="RefSeq" id="XP_035686791.1"/>
    </source>
</evidence>
<organism evidence="3 4">
    <name type="scientific">Branchiostoma floridae</name>
    <name type="common">Florida lancelet</name>
    <name type="synonym">Amphioxus</name>
    <dbReference type="NCBI Taxonomy" id="7739"/>
    <lineage>
        <taxon>Eukaryota</taxon>
        <taxon>Metazoa</taxon>
        <taxon>Chordata</taxon>
        <taxon>Cephalochordata</taxon>
        <taxon>Leptocardii</taxon>
        <taxon>Amphioxiformes</taxon>
        <taxon>Branchiostomatidae</taxon>
        <taxon>Branchiostoma</taxon>
    </lineage>
</organism>
<name>A0A9J7N286_BRAFL</name>
<feature type="chain" id="PRO_5039950931" evidence="1">
    <location>
        <begin position="22"/>
        <end position="141"/>
    </location>
</feature>
<dbReference type="OrthoDB" id="6132182at2759"/>
<dbReference type="Gene3D" id="3.40.50.410">
    <property type="entry name" value="von Willebrand factor, type A domain"/>
    <property type="match status" value="1"/>
</dbReference>
<reference evidence="4" key="2">
    <citation type="submission" date="2025-08" db="UniProtKB">
        <authorList>
            <consortium name="RefSeq"/>
        </authorList>
    </citation>
    <scope>IDENTIFICATION</scope>
    <source>
        <strain evidence="4">S238N-H82</strain>
        <tissue evidence="4">Testes</tissue>
    </source>
</reference>
<evidence type="ECO:0000259" key="2">
    <source>
        <dbReference type="PROSITE" id="PS50234"/>
    </source>
</evidence>
<dbReference type="OMA" id="CSADIVF"/>
<dbReference type="GeneID" id="118423002"/>
<reference evidence="3" key="1">
    <citation type="journal article" date="2020" name="Nat. Ecol. Evol.">
        <title>Deeply conserved synteny resolves early events in vertebrate evolution.</title>
        <authorList>
            <person name="Simakov O."/>
            <person name="Marletaz F."/>
            <person name="Yue J.X."/>
            <person name="O'Connell B."/>
            <person name="Jenkins J."/>
            <person name="Brandt A."/>
            <person name="Calef R."/>
            <person name="Tung C.H."/>
            <person name="Huang T.K."/>
            <person name="Schmutz J."/>
            <person name="Satoh N."/>
            <person name="Yu J.K."/>
            <person name="Putnam N.H."/>
            <person name="Green R.E."/>
            <person name="Rokhsar D.S."/>
        </authorList>
    </citation>
    <scope>NUCLEOTIDE SEQUENCE [LARGE SCALE GENOMIC DNA]</scope>
    <source>
        <strain evidence="3">S238N-H82</strain>
    </source>
</reference>
<feature type="signal peptide" evidence="1">
    <location>
        <begin position="1"/>
        <end position="21"/>
    </location>
</feature>
<dbReference type="PROSITE" id="PS50234">
    <property type="entry name" value="VWFA"/>
    <property type="match status" value="1"/>
</dbReference>
<dbReference type="InterPro" id="IPR036465">
    <property type="entry name" value="vWFA_dom_sf"/>
</dbReference>
<dbReference type="Proteomes" id="UP000001554">
    <property type="component" value="Chromosome 1"/>
</dbReference>
<keyword evidence="3" id="KW-1185">Reference proteome</keyword>
<dbReference type="PRINTS" id="PR00453">
    <property type="entry name" value="VWFADOMAIN"/>
</dbReference>
<keyword evidence="1" id="KW-0732">Signal</keyword>
<dbReference type="PANTHER" id="PTHR24020:SF87">
    <property type="entry name" value="COLLAGEN ALPHA-1(VI) CHAIN-LIKE"/>
    <property type="match status" value="1"/>
</dbReference>
<evidence type="ECO:0000256" key="1">
    <source>
        <dbReference type="SAM" id="SignalP"/>
    </source>
</evidence>
<dbReference type="SUPFAM" id="SSF53300">
    <property type="entry name" value="vWA-like"/>
    <property type="match status" value="1"/>
</dbReference>
<feature type="domain" description="VWFA" evidence="2">
    <location>
        <begin position="27"/>
        <end position="141"/>
    </location>
</feature>
<sequence>MLRKLMVLTLVMFIAIRGAAGQSCSADIVFVVDESSSISSSWFDVAKQFMSDFLDCFVNIHDIWVGVIPYHCVPRTYFSLSQPSDPSIFDGLLKAGGLSRIGLAIRYTQATSHFRDGVPRAAIILTDGQSEGPTKFREPPD</sequence>
<protein>
    <submittedName>
        <fullName evidence="4">Collagen alpha-3(VI) chain-like</fullName>
    </submittedName>
</protein>
<proteinExistence type="predicted"/>
<dbReference type="RefSeq" id="XP_035686791.1">
    <property type="nucleotide sequence ID" value="XM_035830898.1"/>
</dbReference>